<evidence type="ECO:0000313" key="1">
    <source>
        <dbReference type="EMBL" id="KAF1725502.1"/>
    </source>
</evidence>
<dbReference type="EMBL" id="PDWW01000009">
    <property type="protein sequence ID" value="KAF1725502.1"/>
    <property type="molecule type" value="Genomic_DNA"/>
</dbReference>
<comment type="caution">
    <text evidence="1">The sequence shown here is derived from an EMBL/GenBank/DDBJ whole genome shotgun (WGS) entry which is preliminary data.</text>
</comment>
<sequence>MALVRPRFTDHYGVSLAQSDLDFAIPLLQEDIPLYLDPFLLWRSPSLQDQALHTSLVNSFNRLNWLLQKGRESEAVSSLILASECDEVGLGVSATKKGKRIGSRVATSTLNLFRHVPEYGRHGFNHFEEIQLYVDGISRDRISDIACNFLKSFLIDYTVDQCLGLGIPLVKVVLPSLYDYRKYEFSADVSVDLPVNPETNQPILLVPKRWLRFVPWINFDDYFASSCPKDDVVNQCGDDGRVSVLTYNRSNYDAVAGYIAAKERSADDCRNDPLFKQIPVISAKRKFAEIQKLPTGVGDKADKKYEAAATQLLSSLLYPHLDFAATQSRSEGGSTIRDLVFYNNRSVDFLGEILQDYSSRQVVMELKNVRSIERDHINQLNRYLLNEFGAFGVFVTRNPLSKAMFKNTIDLWSGQRRCIISLTDEDLELMVNVFESKQRQPIDVLKKKYIDFRRACPS</sequence>
<protein>
    <submittedName>
        <fullName evidence="1">Uncharacterized protein</fullName>
    </submittedName>
</protein>
<name>A0ABQ6ZHW1_9GAMM</name>
<organism evidence="1 2">
    <name type="scientific">Pseudoxanthomonas japonensis</name>
    <dbReference type="NCBI Taxonomy" id="69284"/>
    <lineage>
        <taxon>Bacteria</taxon>
        <taxon>Pseudomonadati</taxon>
        <taxon>Pseudomonadota</taxon>
        <taxon>Gammaproteobacteria</taxon>
        <taxon>Lysobacterales</taxon>
        <taxon>Lysobacteraceae</taxon>
        <taxon>Pseudoxanthomonas</taxon>
    </lineage>
</organism>
<gene>
    <name evidence="1" type="ORF">CSC78_08535</name>
</gene>
<keyword evidence="2" id="KW-1185">Reference proteome</keyword>
<reference evidence="1 2" key="1">
    <citation type="submission" date="2017-10" db="EMBL/GenBank/DDBJ databases">
        <title>Whole genome sequencing of members of genus Pseudoxanthomonas.</title>
        <authorList>
            <person name="Kumar S."/>
            <person name="Bansal K."/>
            <person name="Kaur A."/>
            <person name="Patil P."/>
            <person name="Sharma S."/>
            <person name="Patil P.B."/>
        </authorList>
    </citation>
    <scope>NUCLEOTIDE SEQUENCE [LARGE SCALE GENOMIC DNA]</scope>
    <source>
        <strain evidence="1 2">DSM 17109</strain>
    </source>
</reference>
<proteinExistence type="predicted"/>
<accession>A0ABQ6ZHW1</accession>
<evidence type="ECO:0000313" key="2">
    <source>
        <dbReference type="Proteomes" id="UP000781710"/>
    </source>
</evidence>
<dbReference type="Proteomes" id="UP000781710">
    <property type="component" value="Unassembled WGS sequence"/>
</dbReference>